<evidence type="ECO:0000256" key="1">
    <source>
        <dbReference type="ARBA" id="ARBA00004922"/>
    </source>
</evidence>
<evidence type="ECO:0000256" key="2">
    <source>
        <dbReference type="ARBA" id="ARBA00005386"/>
    </source>
</evidence>
<evidence type="ECO:0000256" key="7">
    <source>
        <dbReference type="ARBA" id="ARBA00022737"/>
    </source>
</evidence>
<keyword evidence="5" id="KW-0328">Glycosyltransferase</keyword>
<organism evidence="12 13">
    <name type="scientific">Phormidium yuhuli AB48</name>
    <dbReference type="NCBI Taxonomy" id="2940671"/>
    <lineage>
        <taxon>Bacteria</taxon>
        <taxon>Bacillati</taxon>
        <taxon>Cyanobacteriota</taxon>
        <taxon>Cyanophyceae</taxon>
        <taxon>Oscillatoriophycideae</taxon>
        <taxon>Oscillatoriales</taxon>
        <taxon>Oscillatoriaceae</taxon>
        <taxon>Phormidium</taxon>
        <taxon>Phormidium yuhuli</taxon>
    </lineage>
</organism>
<dbReference type="Proteomes" id="UP001056708">
    <property type="component" value="Chromosome"/>
</dbReference>
<dbReference type="EC" id="2.4.1.255" evidence="3"/>
<dbReference type="Pfam" id="PF13844">
    <property type="entry name" value="Glyco_transf_41"/>
    <property type="match status" value="2"/>
</dbReference>
<dbReference type="EMBL" id="CP098611">
    <property type="protein sequence ID" value="USR90716.1"/>
    <property type="molecule type" value="Genomic_DNA"/>
</dbReference>
<evidence type="ECO:0000256" key="6">
    <source>
        <dbReference type="ARBA" id="ARBA00022679"/>
    </source>
</evidence>
<keyword evidence="9" id="KW-0939">Gibberellin signaling pathway</keyword>
<feature type="repeat" description="TPR" evidence="10">
    <location>
        <begin position="159"/>
        <end position="192"/>
    </location>
</feature>
<dbReference type="Gene3D" id="3.40.50.11380">
    <property type="match status" value="1"/>
</dbReference>
<keyword evidence="8 10" id="KW-0802">TPR repeat</keyword>
<feature type="repeat" description="TPR" evidence="10">
    <location>
        <begin position="454"/>
        <end position="487"/>
    </location>
</feature>
<dbReference type="Pfam" id="PF13181">
    <property type="entry name" value="TPR_8"/>
    <property type="match status" value="2"/>
</dbReference>
<dbReference type="InterPro" id="IPR011990">
    <property type="entry name" value="TPR-like_helical_dom_sf"/>
</dbReference>
<feature type="repeat" description="TPR" evidence="10">
    <location>
        <begin position="69"/>
        <end position="102"/>
    </location>
</feature>
<feature type="repeat" description="TPR" evidence="10">
    <location>
        <begin position="558"/>
        <end position="591"/>
    </location>
</feature>
<dbReference type="PANTHER" id="PTHR44835:SF1">
    <property type="entry name" value="PROTEIN O-GLCNAC TRANSFERASE"/>
    <property type="match status" value="1"/>
</dbReference>
<feature type="repeat" description="TPR" evidence="10">
    <location>
        <begin position="193"/>
        <end position="226"/>
    </location>
</feature>
<evidence type="ECO:0000256" key="5">
    <source>
        <dbReference type="ARBA" id="ARBA00022676"/>
    </source>
</evidence>
<gene>
    <name evidence="12" type="ORF">NEA10_18130</name>
</gene>
<feature type="repeat" description="TPR" evidence="10">
    <location>
        <begin position="249"/>
        <end position="282"/>
    </location>
</feature>
<dbReference type="InterPro" id="IPR019734">
    <property type="entry name" value="TPR_rpt"/>
</dbReference>
<dbReference type="Gene3D" id="3.40.50.2000">
    <property type="entry name" value="Glycogen Phosphorylase B"/>
    <property type="match status" value="1"/>
</dbReference>
<dbReference type="PROSITE" id="PS50293">
    <property type="entry name" value="TPR_REGION"/>
    <property type="match status" value="2"/>
</dbReference>
<dbReference type="SMART" id="SM00671">
    <property type="entry name" value="SEL1"/>
    <property type="match status" value="6"/>
</dbReference>
<dbReference type="PROSITE" id="PS50005">
    <property type="entry name" value="TPR"/>
    <property type="match status" value="13"/>
</dbReference>
<proteinExistence type="inferred from homology"/>
<feature type="domain" description="O-GlcNAc transferase C-terminal" evidence="11">
    <location>
        <begin position="903"/>
        <end position="1084"/>
    </location>
</feature>
<feature type="repeat" description="TPR" evidence="10">
    <location>
        <begin position="317"/>
        <end position="350"/>
    </location>
</feature>
<dbReference type="InterPro" id="IPR029489">
    <property type="entry name" value="OGT/SEC/SPY_C"/>
</dbReference>
<dbReference type="InterPro" id="IPR006597">
    <property type="entry name" value="Sel1-like"/>
</dbReference>
<evidence type="ECO:0000256" key="9">
    <source>
        <dbReference type="ARBA" id="ARBA00022941"/>
    </source>
</evidence>
<feature type="repeat" description="TPR" evidence="10">
    <location>
        <begin position="420"/>
        <end position="453"/>
    </location>
</feature>
<reference evidence="12" key="1">
    <citation type="submission" date="2022-06" db="EMBL/GenBank/DDBJ databases">
        <title>Genome sequence of Phormidium yuhuli AB48 isolated from an industrial photobioreactor environment.</title>
        <authorList>
            <person name="Qiu Y."/>
            <person name="Noonan A.J.C."/>
            <person name="Dofher K."/>
            <person name="Koch M."/>
            <person name="Kieft B."/>
            <person name="Lin X."/>
            <person name="Ziels R.M."/>
            <person name="Hallam S.J."/>
        </authorList>
    </citation>
    <scope>NUCLEOTIDE SEQUENCE</scope>
    <source>
        <strain evidence="12">AB48</strain>
    </source>
</reference>
<dbReference type="SMART" id="SM00028">
    <property type="entry name" value="TPR"/>
    <property type="match status" value="14"/>
</dbReference>
<dbReference type="RefSeq" id="WP_252662740.1">
    <property type="nucleotide sequence ID" value="NZ_CP098611.1"/>
</dbReference>
<comment type="similarity">
    <text evidence="2">Belongs to the glycosyltransferase 41 family. O-GlcNAc transferase subfamily.</text>
</comment>
<accession>A0ABY5AQT0</accession>
<sequence>MSVSVATAIASHQTGEVERAEELYRQILAENPQEAAALHGLGMIAYQQQQYERAIEQIEQAIALDQSHAAYHNTLGMAYRAQGHLDKSLAAYRQGLLLDPDSNALQGNFTRAWLEYVDRDRPAALNHLVQLGRAYHRLGNFSQAKQLYGRVLEYDADQADALQGLGTLAYQHQDHSQAVTLLQRAIALNPNAASYHHNLGAVYQAQGQLAAATAAYRRAVELNANLEAPRKQLNQLLEHLRQKDVETWKQEMFKLAQCFQEQENYRQAVFLYQKILEVDSQSAAAHYHLGRIAYHHHQSYQAMVDLEKAVKLDPNNAEYHHGFGLACLQHSVPQMALEQFKKALELDPENQEYQQQFNETIEYFLHYYHECAQWHYNLEEYQEAATIDFQAGNFVKEHTGRLQTAQRYYRQSLDLCPNYAEVHLTLAEIYLEEKNFSQALLCARKAIQGKPDSAEAYKALGNAFLGQKNGNAAMNAYQRAIAIKPDFAEVYSNVASIYFFQNQNHEALQLYQKALSYNQELPGIHWNLGKVYERMGKVDETIQCWQRALELDPNFGGGISYQHLAGKYYAKGQKEEAVKLFHKAIELQPDLTESYWALCEVYNTKNQAAARAVSLKFCENVTGKDRIMALLAAMKAHLNSGVSEVAIAKFNEVEPLIYNAIQQYPLTYNEVVRLYLNLAFDMPHVRDDVAKNAKLSKTLAQLYLKYLEAKANSEKHAEIPIRPRPNPGHPLRIGFLSKHFRRHSVGWLSVDIIEALSQITPHIFLYVTGDMGRDELTERFENAAEKFSRPEGAQAKLILQEIAQDNLDVLIDMDSVTVMPNTEVFYSSPAHVCLTWLGFDAPYITPKNYYLGDWQTHPAGVEEHYIEQIVRLPDSFAATAGLPIRQVDREVLRRSMRVAPNQVAFLCVATGNKFCPELVEAQIKILAQVPDSLLFYKGRVGDLLAIEEIYQNECRRQGVRTNRIRVLPRTQTEEEHRLIYQFADVLIDSYPYSGATHVVEALWFNMPVVALVSQQSFGRQAYSLMKAAGSDLGVAWTWQEYIDWGVRMGRDEGLRQQMRSQLEQGKQPDSLAPLWNPRKFAADMYNIFKDLVAQRAAG</sequence>
<dbReference type="Gene3D" id="1.25.40.10">
    <property type="entry name" value="Tetratricopeptide repeat domain"/>
    <property type="match status" value="4"/>
</dbReference>
<feature type="repeat" description="TPR" evidence="10">
    <location>
        <begin position="522"/>
        <end position="555"/>
    </location>
</feature>
<dbReference type="InterPro" id="IPR051939">
    <property type="entry name" value="Glycosyltr_41/O-GlcNAc_trsf"/>
</dbReference>
<name>A0ABY5AQT0_9CYAN</name>
<feature type="repeat" description="TPR" evidence="10">
    <location>
        <begin position="283"/>
        <end position="316"/>
    </location>
</feature>
<feature type="domain" description="O-GlcNAc transferase C-terminal" evidence="11">
    <location>
        <begin position="727"/>
        <end position="876"/>
    </location>
</feature>
<dbReference type="PANTHER" id="PTHR44835">
    <property type="entry name" value="UDP-N-ACETYLGLUCOSAMINE--PEPTIDE N-ACETYLGLUCOSAMINYLTRANSFERASE SPINDLY-RELATED"/>
    <property type="match status" value="1"/>
</dbReference>
<feature type="repeat" description="TPR" evidence="10">
    <location>
        <begin position="125"/>
        <end position="158"/>
    </location>
</feature>
<evidence type="ECO:0000256" key="10">
    <source>
        <dbReference type="PROSITE-ProRule" id="PRU00339"/>
    </source>
</evidence>
<evidence type="ECO:0000259" key="11">
    <source>
        <dbReference type="Pfam" id="PF13844"/>
    </source>
</evidence>
<feature type="repeat" description="TPR" evidence="10">
    <location>
        <begin position="35"/>
        <end position="68"/>
    </location>
</feature>
<evidence type="ECO:0000256" key="4">
    <source>
        <dbReference type="ARBA" id="ARBA00019143"/>
    </source>
</evidence>
<keyword evidence="13" id="KW-1185">Reference proteome</keyword>
<dbReference type="Pfam" id="PF14559">
    <property type="entry name" value="TPR_19"/>
    <property type="match status" value="2"/>
</dbReference>
<dbReference type="Pfam" id="PF13432">
    <property type="entry name" value="TPR_16"/>
    <property type="match status" value="1"/>
</dbReference>
<evidence type="ECO:0000313" key="12">
    <source>
        <dbReference type="EMBL" id="USR90716.1"/>
    </source>
</evidence>
<dbReference type="SUPFAM" id="SSF48452">
    <property type="entry name" value="TPR-like"/>
    <property type="match status" value="3"/>
</dbReference>
<evidence type="ECO:0000256" key="3">
    <source>
        <dbReference type="ARBA" id="ARBA00011970"/>
    </source>
</evidence>
<evidence type="ECO:0000313" key="13">
    <source>
        <dbReference type="Proteomes" id="UP001056708"/>
    </source>
</evidence>
<evidence type="ECO:0000256" key="8">
    <source>
        <dbReference type="ARBA" id="ARBA00022803"/>
    </source>
</evidence>
<keyword evidence="6" id="KW-0808">Transferase</keyword>
<keyword evidence="7" id="KW-0677">Repeat</keyword>
<dbReference type="Pfam" id="PF13414">
    <property type="entry name" value="TPR_11"/>
    <property type="match status" value="2"/>
</dbReference>
<comment type="pathway">
    <text evidence="1">Protein modification; protein glycosylation.</text>
</comment>
<feature type="repeat" description="TPR" evidence="10">
    <location>
        <begin position="488"/>
        <end position="521"/>
    </location>
</feature>
<protein>
    <recommendedName>
        <fullName evidence="4">Probable UDP-N-acetylglucosamine--peptide N-acetylglucosaminyltransferase SPINDLY</fullName>
        <ecNumber evidence="3">2.4.1.255</ecNumber>
    </recommendedName>
</protein>